<dbReference type="EMBL" id="LSBJ02000007">
    <property type="protein sequence ID" value="OAQ62317.1"/>
    <property type="molecule type" value="Genomic_DNA"/>
</dbReference>
<keyword evidence="1" id="KW-0677">Repeat</keyword>
<gene>
    <name evidence="4" type="ORF">VFPPC_07047</name>
</gene>
<dbReference type="RefSeq" id="XP_018140021.1">
    <property type="nucleotide sequence ID" value="XM_018285972.1"/>
</dbReference>
<dbReference type="KEGG" id="pchm:VFPPC_07047"/>
<feature type="compositionally biased region" description="Polar residues" evidence="3">
    <location>
        <begin position="25"/>
        <end position="36"/>
    </location>
</feature>
<dbReference type="PANTHER" id="PTHR47939">
    <property type="entry name" value="MEMBRANE-ASSOCIATED SALT-INDUCIBLE PROTEIN-LIKE"/>
    <property type="match status" value="1"/>
</dbReference>
<accession>A0A179FA84</accession>
<sequence length="884" mass="97529">MPAYTAGPASASAPISGLPPPVSGSLHQSRPNSTAQAGRHTSEEAVSGKPLPRRASFSQKASGTPKRQPIRKKDSSSAVALFNDVVQKPDASASKSFASTVSRPSSSSIALGEWEVAAKMKELIERNDLDDPEKLQLCQNDIWPHVKELRGHLPKHLYILTTQFLSTMCESAAEHGVRGTSVALSKMFGTIGKWDLDLRNQLVLGLCYTLISKKHTSAERNVLLDELLDMWKHISQLRRMSQVQHGHGHGLRFVLPTVNEMLAEFSTLPTPVSKQEESKNSKGSKMAPTTKDLARIFIQFRIEQSREVVPGLLATLAVLSDPRLAREGSQIKAAPLLNLVTVALADQPADEAYVNDLFASKIKFPPAKLSELQSYVVSQWPQARNMVFRKDSAWRKGTKSSHRPSHSSGEASGLSIFHKQLRAAYRARNTGAIVSIWQDLKDNLAQNPDLGRQMSEDAEFIDFWIFVWCAVRRPNKLQETLDVMRDINVSPTVRSFTSMMHGWKMCKDVERIESLWNKLVESSLRLDSVIWTARISGLIESGKPESGIQALAEMQSIWKKAVASRGSVESAAKIAIQPSIEVVNAAFKGLIRLDRRAANEVLAWAGREGIEPNIRTYNILLRESFRTNDPEDVQSLLKAMKKQGVEPDAASFTIILEELLGAMENASAAEQVHVVRQIFADIEAAGLRANQETYGKMLYAVASLANGGADEAIAAVQAHMNAAGLSATPHMVTILIERAVSRNPLPPNGAAIRALLREHKLSSVSQGDQTLWERVISAYAVTGDLHSAMRVFDDLARRGRPVTSLPCLTDLLKALLEIGDVADVEDAKKVVAVVLDHMLKRAAAEGSFGRDNRYWRHHFWYLARENGLINWADVPEGLETKLRV</sequence>
<dbReference type="GeneID" id="28849966"/>
<evidence type="ECO:0000256" key="3">
    <source>
        <dbReference type="SAM" id="MobiDB-lite"/>
    </source>
</evidence>
<feature type="repeat" description="PPR" evidence="2">
    <location>
        <begin position="768"/>
        <end position="802"/>
    </location>
</feature>
<comment type="caution">
    <text evidence="4">The sequence shown here is derived from an EMBL/GenBank/DDBJ whole genome shotgun (WGS) entry which is preliminary data.</text>
</comment>
<dbReference type="STRING" id="1380566.A0A179FA84"/>
<evidence type="ECO:0000256" key="1">
    <source>
        <dbReference type="ARBA" id="ARBA00022737"/>
    </source>
</evidence>
<dbReference type="OrthoDB" id="185373at2759"/>
<feature type="compositionally biased region" description="Low complexity" evidence="3">
    <location>
        <begin position="1"/>
        <end position="16"/>
    </location>
</feature>
<dbReference type="Pfam" id="PF13041">
    <property type="entry name" value="PPR_2"/>
    <property type="match status" value="1"/>
</dbReference>
<dbReference type="InterPro" id="IPR011990">
    <property type="entry name" value="TPR-like_helical_dom_sf"/>
</dbReference>
<organism evidence="4 5">
    <name type="scientific">Pochonia chlamydosporia 170</name>
    <dbReference type="NCBI Taxonomy" id="1380566"/>
    <lineage>
        <taxon>Eukaryota</taxon>
        <taxon>Fungi</taxon>
        <taxon>Dikarya</taxon>
        <taxon>Ascomycota</taxon>
        <taxon>Pezizomycotina</taxon>
        <taxon>Sordariomycetes</taxon>
        <taxon>Hypocreomycetidae</taxon>
        <taxon>Hypocreales</taxon>
        <taxon>Clavicipitaceae</taxon>
        <taxon>Pochonia</taxon>
    </lineage>
</organism>
<dbReference type="Pfam" id="PF01535">
    <property type="entry name" value="PPR"/>
    <property type="match status" value="2"/>
</dbReference>
<dbReference type="PANTHER" id="PTHR47939:SF13">
    <property type="entry name" value="OS03G0201400 PROTEIN"/>
    <property type="match status" value="1"/>
</dbReference>
<evidence type="ECO:0000313" key="5">
    <source>
        <dbReference type="Proteomes" id="UP000078397"/>
    </source>
</evidence>
<feature type="region of interest" description="Disordered" evidence="3">
    <location>
        <begin position="1"/>
        <end position="76"/>
    </location>
</feature>
<name>A0A179FA84_METCM</name>
<dbReference type="AlphaFoldDB" id="A0A179FA84"/>
<protein>
    <submittedName>
        <fullName evidence="4">Glutathione S-transferase</fullName>
    </submittedName>
</protein>
<dbReference type="InterPro" id="IPR002885">
    <property type="entry name" value="PPR_rpt"/>
</dbReference>
<dbReference type="Proteomes" id="UP000078397">
    <property type="component" value="Unassembled WGS sequence"/>
</dbReference>
<feature type="repeat" description="PPR" evidence="2">
    <location>
        <begin position="613"/>
        <end position="647"/>
    </location>
</feature>
<dbReference type="PROSITE" id="PS51375">
    <property type="entry name" value="PPR"/>
    <property type="match status" value="2"/>
</dbReference>
<proteinExistence type="predicted"/>
<reference evidence="4 5" key="1">
    <citation type="journal article" date="2016" name="PLoS Pathog.">
        <title>Biosynthesis of antibiotic leucinostatins in bio-control fungus Purpureocillium lilacinum and their inhibition on phytophthora revealed by genome mining.</title>
        <authorList>
            <person name="Wang G."/>
            <person name="Liu Z."/>
            <person name="Lin R."/>
            <person name="Li E."/>
            <person name="Mao Z."/>
            <person name="Ling J."/>
            <person name="Yang Y."/>
            <person name="Yin W.B."/>
            <person name="Xie B."/>
        </authorList>
    </citation>
    <scope>NUCLEOTIDE SEQUENCE [LARGE SCALE GENOMIC DNA]</scope>
    <source>
        <strain evidence="4">170</strain>
    </source>
</reference>
<evidence type="ECO:0000313" key="4">
    <source>
        <dbReference type="EMBL" id="OAQ62317.1"/>
    </source>
</evidence>
<dbReference type="Gene3D" id="1.25.40.10">
    <property type="entry name" value="Tetratricopeptide repeat domain"/>
    <property type="match status" value="2"/>
</dbReference>
<dbReference type="NCBIfam" id="TIGR00756">
    <property type="entry name" value="PPR"/>
    <property type="match status" value="1"/>
</dbReference>
<dbReference type="InterPro" id="IPR050667">
    <property type="entry name" value="PPR-containing_protein"/>
</dbReference>
<dbReference type="GO" id="GO:0016740">
    <property type="term" value="F:transferase activity"/>
    <property type="evidence" value="ECO:0007669"/>
    <property type="project" value="UniProtKB-KW"/>
</dbReference>
<evidence type="ECO:0000256" key="2">
    <source>
        <dbReference type="PROSITE-ProRule" id="PRU00708"/>
    </source>
</evidence>
<keyword evidence="5" id="KW-1185">Reference proteome</keyword>